<evidence type="ECO:0000256" key="10">
    <source>
        <dbReference type="ARBA" id="ARBA00029447"/>
    </source>
</evidence>
<dbReference type="SMART" id="SM00304">
    <property type="entry name" value="HAMP"/>
    <property type="match status" value="1"/>
</dbReference>
<evidence type="ECO:0000259" key="13">
    <source>
        <dbReference type="PROSITE" id="PS50111"/>
    </source>
</evidence>
<dbReference type="GO" id="GO:0005886">
    <property type="term" value="C:plasma membrane"/>
    <property type="evidence" value="ECO:0007669"/>
    <property type="project" value="UniProtKB-SubCell"/>
</dbReference>
<dbReference type="PRINTS" id="PR00260">
    <property type="entry name" value="CHEMTRNSDUCR"/>
</dbReference>
<dbReference type="GO" id="GO:0007165">
    <property type="term" value="P:signal transduction"/>
    <property type="evidence" value="ECO:0007669"/>
    <property type="project" value="UniProtKB-KW"/>
</dbReference>
<feature type="transmembrane region" description="Helical" evidence="12">
    <location>
        <begin position="213"/>
        <end position="234"/>
    </location>
</feature>
<evidence type="ECO:0000256" key="4">
    <source>
        <dbReference type="ARBA" id="ARBA00022500"/>
    </source>
</evidence>
<name>A0A7W2EWX2_9BURK</name>
<comment type="similarity">
    <text evidence="10">Belongs to the methyl-accepting chemotaxis (MCP) protein family.</text>
</comment>
<keyword evidence="6 12" id="KW-0812">Transmembrane</keyword>
<evidence type="ECO:0000259" key="14">
    <source>
        <dbReference type="PROSITE" id="PS50885"/>
    </source>
</evidence>
<evidence type="ECO:0000256" key="2">
    <source>
        <dbReference type="ARBA" id="ARBA00022475"/>
    </source>
</evidence>
<dbReference type="AlphaFoldDB" id="A0A7W2EWX2"/>
<dbReference type="PROSITE" id="PS50111">
    <property type="entry name" value="CHEMOTAXIS_TRANSDUC_2"/>
    <property type="match status" value="1"/>
</dbReference>
<keyword evidence="3" id="KW-0488">Methylation</keyword>
<dbReference type="PANTHER" id="PTHR43531">
    <property type="entry name" value="PROTEIN ICFG"/>
    <property type="match status" value="1"/>
</dbReference>
<dbReference type="CDD" id="cd06225">
    <property type="entry name" value="HAMP"/>
    <property type="match status" value="1"/>
</dbReference>
<accession>A0A7W2EWX2</accession>
<keyword evidence="8 12" id="KW-0472">Membrane</keyword>
<evidence type="ECO:0000256" key="9">
    <source>
        <dbReference type="ARBA" id="ARBA00023224"/>
    </source>
</evidence>
<keyword evidence="9 11" id="KW-0807">Transducer</keyword>
<dbReference type="EMBL" id="JACEZT010000024">
    <property type="protein sequence ID" value="MBA5640075.1"/>
    <property type="molecule type" value="Genomic_DNA"/>
</dbReference>
<dbReference type="InterPro" id="IPR003122">
    <property type="entry name" value="Tar_rcpt_lig-bd"/>
</dbReference>
<dbReference type="Pfam" id="PF00672">
    <property type="entry name" value="HAMP"/>
    <property type="match status" value="1"/>
</dbReference>
<dbReference type="CDD" id="cd11386">
    <property type="entry name" value="MCP_signal"/>
    <property type="match status" value="1"/>
</dbReference>
<keyword evidence="7 12" id="KW-1133">Transmembrane helix</keyword>
<dbReference type="Proteomes" id="UP000534388">
    <property type="component" value="Unassembled WGS sequence"/>
</dbReference>
<sequence length="571" mass="61357">MRNFSIRVKLMVFFGTVMLLLLIVAGSGWLATRSVGEQLGTLSGERLPAILNLLRMRTWQLVSISENRNVMSFNAAAYDAMEDKSVGVEEGKAYFSEVLKTKLDADAQAQRYFDQYQHLPKAQEERDKWRLLQADWKIYLESNAATVDALKRLTDENDWRRMMVGTVEFANFDGLLRRQSQRIQSQLDALIALNQAYAKAATDDGDRARQRGYGLMFSMTSLALLVCGAGAWWLTRSVTVPLRNAVKVARRVADGDLAFTVEARSTDETGQLMLALKDMNGSLAHIVGRVRSGTDTIATASREIAIGNGHLSVRTEQQAATLEQTTASIFGLIATVKENSERARHANQLAISASEIARKGGEVIDQVVSTMSAMNASAQRIVDIIAVIDGIAFQTNILALNAAVEAARAGAEGRGFAVVAAEVRTLAHRSASAAKEIKSLIGGSVASMAAGGKLVEQAGVTMDEIVTGVGLVTDVMREISAAGAEQAAGLDQINVAMRKLDEVTQQNASLVEEATAASEVLQRLAGELMTAVYLFKLDDAQAAGTTATALPAPRMGDAVPPWLSVQAAAHA</sequence>
<dbReference type="GO" id="GO:0006935">
    <property type="term" value="P:chemotaxis"/>
    <property type="evidence" value="ECO:0007669"/>
    <property type="project" value="UniProtKB-KW"/>
</dbReference>
<dbReference type="InterPro" id="IPR004090">
    <property type="entry name" value="Chemotax_Me-accpt_rcpt"/>
</dbReference>
<dbReference type="InterPro" id="IPR051310">
    <property type="entry name" value="MCP_chemotaxis"/>
</dbReference>
<dbReference type="Pfam" id="PF02203">
    <property type="entry name" value="TarH"/>
    <property type="match status" value="1"/>
</dbReference>
<evidence type="ECO:0000256" key="3">
    <source>
        <dbReference type="ARBA" id="ARBA00022481"/>
    </source>
</evidence>
<dbReference type="RefSeq" id="WP_182167159.1">
    <property type="nucleotide sequence ID" value="NZ_JACEZT010000024.1"/>
</dbReference>
<dbReference type="InterPro" id="IPR004089">
    <property type="entry name" value="MCPsignal_dom"/>
</dbReference>
<comment type="subcellular location">
    <subcellularLocation>
        <location evidence="1">Cell inner membrane</location>
        <topology evidence="1">Multi-pass membrane protein</topology>
    </subcellularLocation>
</comment>
<dbReference type="SUPFAM" id="SSF58104">
    <property type="entry name" value="Methyl-accepting chemotaxis protein (MCP) signaling domain"/>
    <property type="match status" value="1"/>
</dbReference>
<keyword evidence="16" id="KW-1185">Reference proteome</keyword>
<keyword evidence="2" id="KW-1003">Cell membrane</keyword>
<comment type="caution">
    <text evidence="15">The sequence shown here is derived from an EMBL/GenBank/DDBJ whole genome shotgun (WGS) entry which is preliminary data.</text>
</comment>
<proteinExistence type="inferred from homology"/>
<protein>
    <submittedName>
        <fullName evidence="15">HAMP domain-containing protein</fullName>
    </submittedName>
</protein>
<evidence type="ECO:0000256" key="6">
    <source>
        <dbReference type="ARBA" id="ARBA00022692"/>
    </source>
</evidence>
<gene>
    <name evidence="15" type="ORF">H3H37_23720</name>
</gene>
<evidence type="ECO:0000256" key="12">
    <source>
        <dbReference type="SAM" id="Phobius"/>
    </source>
</evidence>
<evidence type="ECO:0000313" key="16">
    <source>
        <dbReference type="Proteomes" id="UP000534388"/>
    </source>
</evidence>
<evidence type="ECO:0000313" key="15">
    <source>
        <dbReference type="EMBL" id="MBA5640075.1"/>
    </source>
</evidence>
<evidence type="ECO:0000256" key="8">
    <source>
        <dbReference type="ARBA" id="ARBA00023136"/>
    </source>
</evidence>
<dbReference type="Gene3D" id="1.10.287.950">
    <property type="entry name" value="Methyl-accepting chemotaxis protein"/>
    <property type="match status" value="1"/>
</dbReference>
<feature type="domain" description="HAMP" evidence="14">
    <location>
        <begin position="236"/>
        <end position="288"/>
    </location>
</feature>
<dbReference type="PANTHER" id="PTHR43531:SF14">
    <property type="entry name" value="METHYL-ACCEPTING CHEMOTAXIS PROTEIN I-RELATED"/>
    <property type="match status" value="1"/>
</dbReference>
<keyword evidence="4" id="KW-0145">Chemotaxis</keyword>
<evidence type="ECO:0000256" key="5">
    <source>
        <dbReference type="ARBA" id="ARBA00022519"/>
    </source>
</evidence>
<feature type="domain" description="Methyl-accepting transducer" evidence="13">
    <location>
        <begin position="293"/>
        <end position="522"/>
    </location>
</feature>
<dbReference type="Pfam" id="PF00015">
    <property type="entry name" value="MCPsignal"/>
    <property type="match status" value="1"/>
</dbReference>
<dbReference type="InterPro" id="IPR003660">
    <property type="entry name" value="HAMP_dom"/>
</dbReference>
<dbReference type="FunFam" id="1.10.287.950:FF:000001">
    <property type="entry name" value="Methyl-accepting chemotaxis sensory transducer"/>
    <property type="match status" value="1"/>
</dbReference>
<organism evidence="15 16">
    <name type="scientific">Rugamonas brunnea</name>
    <dbReference type="NCBI Taxonomy" id="2758569"/>
    <lineage>
        <taxon>Bacteria</taxon>
        <taxon>Pseudomonadati</taxon>
        <taxon>Pseudomonadota</taxon>
        <taxon>Betaproteobacteria</taxon>
        <taxon>Burkholderiales</taxon>
        <taxon>Oxalobacteraceae</taxon>
        <taxon>Telluria group</taxon>
        <taxon>Rugamonas</taxon>
    </lineage>
</organism>
<dbReference type="PROSITE" id="PS50885">
    <property type="entry name" value="HAMP"/>
    <property type="match status" value="1"/>
</dbReference>
<dbReference type="GO" id="GO:0004888">
    <property type="term" value="F:transmembrane signaling receptor activity"/>
    <property type="evidence" value="ECO:0007669"/>
    <property type="project" value="InterPro"/>
</dbReference>
<dbReference type="SMART" id="SM00283">
    <property type="entry name" value="MA"/>
    <property type="match status" value="1"/>
</dbReference>
<evidence type="ECO:0000256" key="7">
    <source>
        <dbReference type="ARBA" id="ARBA00022989"/>
    </source>
</evidence>
<evidence type="ECO:0000256" key="1">
    <source>
        <dbReference type="ARBA" id="ARBA00004429"/>
    </source>
</evidence>
<feature type="transmembrane region" description="Helical" evidence="12">
    <location>
        <begin position="12"/>
        <end position="31"/>
    </location>
</feature>
<keyword evidence="5" id="KW-0997">Cell inner membrane</keyword>
<evidence type="ECO:0000256" key="11">
    <source>
        <dbReference type="PROSITE-ProRule" id="PRU00284"/>
    </source>
</evidence>
<reference evidence="15 16" key="1">
    <citation type="submission" date="2020-07" db="EMBL/GenBank/DDBJ databases">
        <title>Novel species isolated from subtropical streams in China.</title>
        <authorList>
            <person name="Lu H."/>
        </authorList>
    </citation>
    <scope>NUCLEOTIDE SEQUENCE [LARGE SCALE GENOMIC DNA]</scope>
    <source>
        <strain evidence="15 16">LX20W</strain>
    </source>
</reference>